<feature type="compositionally biased region" description="Pro residues" evidence="1">
    <location>
        <begin position="16"/>
        <end position="26"/>
    </location>
</feature>
<proteinExistence type="predicted"/>
<feature type="signal peptide" evidence="2">
    <location>
        <begin position="1"/>
        <end position="50"/>
    </location>
</feature>
<dbReference type="GeneID" id="37029029"/>
<evidence type="ECO:0000313" key="4">
    <source>
        <dbReference type="Proteomes" id="UP000245884"/>
    </source>
</evidence>
<name>A0A316UGI8_9BASI</name>
<dbReference type="RefSeq" id="XP_025358994.1">
    <property type="nucleotide sequence ID" value="XM_025507206.1"/>
</dbReference>
<protein>
    <submittedName>
        <fullName evidence="3">Uncharacterized protein</fullName>
    </submittedName>
</protein>
<keyword evidence="4" id="KW-1185">Reference proteome</keyword>
<dbReference type="Proteomes" id="UP000245884">
    <property type="component" value="Unassembled WGS sequence"/>
</dbReference>
<feature type="region of interest" description="Disordered" evidence="1">
    <location>
        <begin position="1"/>
        <end position="26"/>
    </location>
</feature>
<accession>A0A316UGI8</accession>
<reference evidence="3 4" key="1">
    <citation type="journal article" date="2018" name="Mol. Biol. Evol.">
        <title>Broad Genomic Sampling Reveals a Smut Pathogenic Ancestry of the Fungal Clade Ustilaginomycotina.</title>
        <authorList>
            <person name="Kijpornyongpan T."/>
            <person name="Mondo S.J."/>
            <person name="Barry K."/>
            <person name="Sandor L."/>
            <person name="Lee J."/>
            <person name="Lipzen A."/>
            <person name="Pangilinan J."/>
            <person name="LaButti K."/>
            <person name="Hainaut M."/>
            <person name="Henrissat B."/>
            <person name="Grigoriev I.V."/>
            <person name="Spatafora J.W."/>
            <person name="Aime M.C."/>
        </authorList>
    </citation>
    <scope>NUCLEOTIDE SEQUENCE [LARGE SCALE GENOMIC DNA]</scope>
    <source>
        <strain evidence="3 4">MCA 5214</strain>
    </source>
</reference>
<evidence type="ECO:0000256" key="1">
    <source>
        <dbReference type="SAM" id="MobiDB-lite"/>
    </source>
</evidence>
<organism evidence="3 4">
    <name type="scientific">Jaminaea rosea</name>
    <dbReference type="NCBI Taxonomy" id="1569628"/>
    <lineage>
        <taxon>Eukaryota</taxon>
        <taxon>Fungi</taxon>
        <taxon>Dikarya</taxon>
        <taxon>Basidiomycota</taxon>
        <taxon>Ustilaginomycotina</taxon>
        <taxon>Exobasidiomycetes</taxon>
        <taxon>Microstromatales</taxon>
        <taxon>Microstromatales incertae sedis</taxon>
        <taxon>Jaminaea</taxon>
    </lineage>
</organism>
<dbReference type="EMBL" id="KZ819681">
    <property type="protein sequence ID" value="PWN24382.1"/>
    <property type="molecule type" value="Genomic_DNA"/>
</dbReference>
<evidence type="ECO:0000256" key="2">
    <source>
        <dbReference type="SAM" id="SignalP"/>
    </source>
</evidence>
<sequence length="60" mass="6306">MQPHVFNHIQARPSLPFDPPPLLPASPPPPPPPLLLLLLLVLLLSSPCTAGSLSCSVYGS</sequence>
<gene>
    <name evidence="3" type="ORF">BDZ90DRAFT_234949</name>
</gene>
<feature type="chain" id="PRO_5016443746" evidence="2">
    <location>
        <begin position="51"/>
        <end position="60"/>
    </location>
</feature>
<keyword evidence="2" id="KW-0732">Signal</keyword>
<evidence type="ECO:0000313" key="3">
    <source>
        <dbReference type="EMBL" id="PWN24382.1"/>
    </source>
</evidence>
<dbReference type="AlphaFoldDB" id="A0A316UGI8"/>